<evidence type="ECO:0008006" key="3">
    <source>
        <dbReference type="Google" id="ProtNLM"/>
    </source>
</evidence>
<evidence type="ECO:0000313" key="1">
    <source>
        <dbReference type="EMBL" id="KAL3799625.1"/>
    </source>
</evidence>
<dbReference type="Proteomes" id="UP001530400">
    <property type="component" value="Unassembled WGS sequence"/>
</dbReference>
<keyword evidence="2" id="KW-1185">Reference proteome</keyword>
<protein>
    <recommendedName>
        <fullName evidence="3">Methyltransferase domain-containing protein</fullName>
    </recommendedName>
</protein>
<comment type="caution">
    <text evidence="1">The sequence shown here is derived from an EMBL/GenBank/DDBJ whole genome shotgun (WGS) entry which is preliminary data.</text>
</comment>
<gene>
    <name evidence="1" type="ORF">ACHAWO_008941</name>
</gene>
<accession>A0ABD3QGT6</accession>
<evidence type="ECO:0000313" key="2">
    <source>
        <dbReference type="Proteomes" id="UP001530400"/>
    </source>
</evidence>
<proteinExistence type="predicted"/>
<reference evidence="1 2" key="1">
    <citation type="submission" date="2024-10" db="EMBL/GenBank/DDBJ databases">
        <title>Updated reference genomes for cyclostephanoid diatoms.</title>
        <authorList>
            <person name="Roberts W.R."/>
            <person name="Alverson A.J."/>
        </authorList>
    </citation>
    <scope>NUCLEOTIDE SEQUENCE [LARGE SCALE GENOMIC DNA]</scope>
    <source>
        <strain evidence="1 2">AJA010-31</strain>
    </source>
</reference>
<sequence>MPRRVSRKYKAQDDSIHVAWLAVGILSMFPSTSSREGPEDCTEWISSWPMHNTTPQPHHIGWTHIYGSHKRTNQIPCCFDAWPIKLHTSKSDLKSSQQIRNLESFFIKDKGPIILVAIHLCGTLSLKAVEIFNNNPEIQFFCLKPCCLPGMVHAKRHEVFQLGNHSFDSKLVCMAGRWKKNVWKGPPRSLTKDYFGRWADNLFLGIDDTGATKIQKKVMVQHNGGYQNEFLFAERNPESDAIWEVLRSEKEVK</sequence>
<dbReference type="AlphaFoldDB" id="A0ABD3QGT6"/>
<organism evidence="1 2">
    <name type="scientific">Cyclotella atomus</name>
    <dbReference type="NCBI Taxonomy" id="382360"/>
    <lineage>
        <taxon>Eukaryota</taxon>
        <taxon>Sar</taxon>
        <taxon>Stramenopiles</taxon>
        <taxon>Ochrophyta</taxon>
        <taxon>Bacillariophyta</taxon>
        <taxon>Coscinodiscophyceae</taxon>
        <taxon>Thalassiosirophycidae</taxon>
        <taxon>Stephanodiscales</taxon>
        <taxon>Stephanodiscaceae</taxon>
        <taxon>Cyclotella</taxon>
    </lineage>
</organism>
<name>A0ABD3QGT6_9STRA</name>
<dbReference type="EMBL" id="JALLPJ020000180">
    <property type="protein sequence ID" value="KAL3799625.1"/>
    <property type="molecule type" value="Genomic_DNA"/>
</dbReference>